<evidence type="ECO:0000256" key="6">
    <source>
        <dbReference type="ARBA" id="ARBA00022670"/>
    </source>
</evidence>
<evidence type="ECO:0000256" key="4">
    <source>
        <dbReference type="ARBA" id="ARBA00022525"/>
    </source>
</evidence>
<dbReference type="SUPFAM" id="SSF53187">
    <property type="entry name" value="Zn-dependent exopeptidases"/>
    <property type="match status" value="1"/>
</dbReference>
<keyword evidence="6" id="KW-0645">Protease</keyword>
<dbReference type="SUPFAM" id="SSF54897">
    <property type="entry name" value="Protease propeptides/inhibitors"/>
    <property type="match status" value="1"/>
</dbReference>
<dbReference type="InterPro" id="IPR003146">
    <property type="entry name" value="M14A_act_pep"/>
</dbReference>
<sequence length="462" mass="51933">MSWSTMRFLFVLSVLIVINVVLSHEVNYENYKVYKVYIEDDAARDNFLTIQKQIPDLDIWGENRDTRSLDVMVSPTKEVEFTGLLRKYGISQEITTNNVEGLLKSSSSQVNTRSVELNWTSYHNYDVIYSWFDSLAELYPENVTTFVAGYSYLGAEIKGIRIQLRENATRVAVIDGGIHAREWISIATATYIANQFLTTTNSTIRAAAEEVIWYILPVLNPDGYNYTIYVDRMHRKNMQVNESVDCSGYSGGSGIGVDLNRNFAFYWMANGGASSYPCSVQYAGPYPFSAPESQAFRSFIGGISENLDLYLTLHSYSQLILFPYGHTTQPLDNYYEQYTIGRMAADAIESNSGRKYIVGNSAEAIYISTGGSDDWVKGTFGTRLVYTYEVRDTGTYGFLLPPDQIIDTAEEVLASIPVLVQQLIRLDTWSTTRPISSSANNPSLNLLLLLSIVISAVLYIKL</sequence>
<evidence type="ECO:0000313" key="17">
    <source>
        <dbReference type="Proteomes" id="UP000192223"/>
    </source>
</evidence>
<dbReference type="Pfam" id="PF00246">
    <property type="entry name" value="Peptidase_M14"/>
    <property type="match status" value="1"/>
</dbReference>
<keyword evidence="12" id="KW-1015">Disulfide bond</keyword>
<evidence type="ECO:0000256" key="2">
    <source>
        <dbReference type="ARBA" id="ARBA00004613"/>
    </source>
</evidence>
<keyword evidence="10" id="KW-0862">Zinc</keyword>
<reference evidence="18" key="1">
    <citation type="submission" date="2025-08" db="UniProtKB">
        <authorList>
            <consortium name="RefSeq"/>
        </authorList>
    </citation>
    <scope>IDENTIFICATION</scope>
    <source>
        <tissue evidence="18">Entire body</tissue>
    </source>
</reference>
<dbReference type="InterPro" id="IPR057247">
    <property type="entry name" value="CARBOXYPEPT_ZN_2"/>
</dbReference>
<evidence type="ECO:0000256" key="13">
    <source>
        <dbReference type="ARBA" id="ARBA00057299"/>
    </source>
</evidence>
<dbReference type="SMART" id="SM00631">
    <property type="entry name" value="Zn_pept"/>
    <property type="match status" value="1"/>
</dbReference>
<dbReference type="PANTHER" id="PTHR11705:SF153">
    <property type="entry name" value="ZINC CARBOXYPEPTIDASE A 1-LIKE PROTEIN"/>
    <property type="match status" value="1"/>
</dbReference>
<keyword evidence="17" id="KW-1185">Reference proteome</keyword>
<dbReference type="KEGG" id="apln:108737159"/>
<feature type="domain" description="Peptidase M14" evidence="16">
    <location>
        <begin position="121"/>
        <end position="423"/>
    </location>
</feature>
<dbReference type="PRINTS" id="PR00765">
    <property type="entry name" value="CRBOXYPTASEA"/>
</dbReference>
<evidence type="ECO:0000256" key="10">
    <source>
        <dbReference type="ARBA" id="ARBA00022833"/>
    </source>
</evidence>
<evidence type="ECO:0000256" key="5">
    <source>
        <dbReference type="ARBA" id="ARBA00022645"/>
    </source>
</evidence>
<evidence type="ECO:0000256" key="8">
    <source>
        <dbReference type="ARBA" id="ARBA00022729"/>
    </source>
</evidence>
<dbReference type="Gene3D" id="3.40.630.10">
    <property type="entry name" value="Zn peptidases"/>
    <property type="match status" value="1"/>
</dbReference>
<comment type="similarity">
    <text evidence="3 14">Belongs to the peptidase M14 family.</text>
</comment>
<dbReference type="PROSITE" id="PS00133">
    <property type="entry name" value="CARBOXYPEPT_ZN_2"/>
    <property type="match status" value="1"/>
</dbReference>
<dbReference type="Pfam" id="PF02244">
    <property type="entry name" value="Propep_M14"/>
    <property type="match status" value="1"/>
</dbReference>
<comment type="function">
    <text evidence="13">Involved in the digestion of the blood meal.</text>
</comment>
<protein>
    <submittedName>
        <fullName evidence="18">Zinc carboxypeptidase-like</fullName>
    </submittedName>
</protein>
<evidence type="ECO:0000313" key="18">
    <source>
        <dbReference type="RefSeq" id="XP_018325361.1"/>
    </source>
</evidence>
<keyword evidence="11" id="KW-0482">Metalloprotease</keyword>
<keyword evidence="5" id="KW-0121">Carboxypeptidase</keyword>
<gene>
    <name evidence="18" type="primary">LOC108737159</name>
</gene>
<comment type="subcellular location">
    <subcellularLocation>
        <location evidence="2">Secreted</location>
    </subcellularLocation>
</comment>
<dbReference type="FunFam" id="3.40.630.10:FF:000040">
    <property type="entry name" value="zinc carboxypeptidase"/>
    <property type="match status" value="1"/>
</dbReference>
<feature type="active site" description="Proton donor/acceptor" evidence="14">
    <location>
        <position position="389"/>
    </location>
</feature>
<evidence type="ECO:0000256" key="14">
    <source>
        <dbReference type="PROSITE-ProRule" id="PRU01379"/>
    </source>
</evidence>
<evidence type="ECO:0000256" key="1">
    <source>
        <dbReference type="ARBA" id="ARBA00001947"/>
    </source>
</evidence>
<evidence type="ECO:0000256" key="12">
    <source>
        <dbReference type="ARBA" id="ARBA00023157"/>
    </source>
</evidence>
<dbReference type="Gene3D" id="3.30.70.340">
    <property type="entry name" value="Metallocarboxypeptidase-like"/>
    <property type="match status" value="1"/>
</dbReference>
<evidence type="ECO:0000256" key="3">
    <source>
        <dbReference type="ARBA" id="ARBA00005988"/>
    </source>
</evidence>
<dbReference type="GeneID" id="108737159"/>
<evidence type="ECO:0000256" key="7">
    <source>
        <dbReference type="ARBA" id="ARBA00022723"/>
    </source>
</evidence>
<proteinExistence type="inferred from homology"/>
<dbReference type="RefSeq" id="XP_018325361.1">
    <property type="nucleotide sequence ID" value="XM_018469859.1"/>
</dbReference>
<dbReference type="InterPro" id="IPR036990">
    <property type="entry name" value="M14A-like_propep"/>
</dbReference>
<dbReference type="PANTHER" id="PTHR11705">
    <property type="entry name" value="PROTEASE FAMILY M14 CARBOXYPEPTIDASE A,B"/>
    <property type="match status" value="1"/>
</dbReference>
<dbReference type="PROSITE" id="PS52035">
    <property type="entry name" value="PEPTIDASE_M14"/>
    <property type="match status" value="1"/>
</dbReference>
<dbReference type="Proteomes" id="UP000192223">
    <property type="component" value="Unplaced"/>
</dbReference>
<evidence type="ECO:0000256" key="9">
    <source>
        <dbReference type="ARBA" id="ARBA00022801"/>
    </source>
</evidence>
<dbReference type="InterPro" id="IPR000834">
    <property type="entry name" value="Peptidase_M14"/>
</dbReference>
<feature type="signal peptide" evidence="15">
    <location>
        <begin position="1"/>
        <end position="23"/>
    </location>
</feature>
<dbReference type="GO" id="GO:0005615">
    <property type="term" value="C:extracellular space"/>
    <property type="evidence" value="ECO:0007669"/>
    <property type="project" value="TreeGrafter"/>
</dbReference>
<dbReference type="GO" id="GO:0008270">
    <property type="term" value="F:zinc ion binding"/>
    <property type="evidence" value="ECO:0007669"/>
    <property type="project" value="InterPro"/>
</dbReference>
<organism evidence="17 18">
    <name type="scientific">Agrilus planipennis</name>
    <name type="common">Emerald ash borer</name>
    <name type="synonym">Agrilus marcopoli</name>
    <dbReference type="NCBI Taxonomy" id="224129"/>
    <lineage>
        <taxon>Eukaryota</taxon>
        <taxon>Metazoa</taxon>
        <taxon>Ecdysozoa</taxon>
        <taxon>Arthropoda</taxon>
        <taxon>Hexapoda</taxon>
        <taxon>Insecta</taxon>
        <taxon>Pterygota</taxon>
        <taxon>Neoptera</taxon>
        <taxon>Endopterygota</taxon>
        <taxon>Coleoptera</taxon>
        <taxon>Polyphaga</taxon>
        <taxon>Elateriformia</taxon>
        <taxon>Buprestoidea</taxon>
        <taxon>Buprestidae</taxon>
        <taxon>Agrilinae</taxon>
        <taxon>Agrilus</taxon>
    </lineage>
</organism>
<evidence type="ECO:0000256" key="15">
    <source>
        <dbReference type="SAM" id="SignalP"/>
    </source>
</evidence>
<feature type="chain" id="PRO_5010745558" evidence="15">
    <location>
        <begin position="24"/>
        <end position="462"/>
    </location>
</feature>
<dbReference type="CDD" id="cd03860">
    <property type="entry name" value="M14_CP_A-B_like"/>
    <property type="match status" value="1"/>
</dbReference>
<comment type="cofactor">
    <cofactor evidence="1">
        <name>Zn(2+)</name>
        <dbReference type="ChEBI" id="CHEBI:29105"/>
    </cofactor>
</comment>
<keyword evidence="9" id="KW-0378">Hydrolase</keyword>
<dbReference type="GO" id="GO:0006508">
    <property type="term" value="P:proteolysis"/>
    <property type="evidence" value="ECO:0007669"/>
    <property type="project" value="UniProtKB-KW"/>
</dbReference>
<name>A0A1W4WN62_AGRPL</name>
<keyword evidence="8 15" id="KW-0732">Signal</keyword>
<evidence type="ECO:0000259" key="16">
    <source>
        <dbReference type="PROSITE" id="PS52035"/>
    </source>
</evidence>
<dbReference type="GO" id="GO:0004181">
    <property type="term" value="F:metallocarboxypeptidase activity"/>
    <property type="evidence" value="ECO:0007669"/>
    <property type="project" value="InterPro"/>
</dbReference>
<accession>A0A1W4WN62</accession>
<keyword evidence="7" id="KW-0479">Metal-binding</keyword>
<keyword evidence="4" id="KW-0964">Secreted</keyword>
<dbReference type="OrthoDB" id="3626597at2759"/>
<evidence type="ECO:0000256" key="11">
    <source>
        <dbReference type="ARBA" id="ARBA00023049"/>
    </source>
</evidence>
<dbReference type="AlphaFoldDB" id="A0A1W4WN62"/>
<dbReference type="InParanoid" id="A0A1W4WN62"/>
<dbReference type="STRING" id="224129.A0A1W4WN62"/>